<dbReference type="GO" id="GO:0007156">
    <property type="term" value="P:homophilic cell adhesion via plasma membrane adhesion molecules"/>
    <property type="evidence" value="ECO:0007669"/>
    <property type="project" value="InterPro"/>
</dbReference>
<dbReference type="PANTHER" id="PTHR24028:SF146">
    <property type="entry name" value="CADHERIN 96CB, ISOFORM D-RELATED"/>
    <property type="match status" value="1"/>
</dbReference>
<feature type="domain" description="Cadherin" evidence="12">
    <location>
        <begin position="424"/>
        <end position="520"/>
    </location>
</feature>
<dbReference type="Gene3D" id="2.60.40.60">
    <property type="entry name" value="Cadherins"/>
    <property type="match status" value="4"/>
</dbReference>
<dbReference type="InterPro" id="IPR020894">
    <property type="entry name" value="Cadherin_CS"/>
</dbReference>
<evidence type="ECO:0000256" key="1">
    <source>
        <dbReference type="ARBA" id="ARBA00004167"/>
    </source>
</evidence>
<organism evidence="15">
    <name type="scientific">Hymenolepis diminuta</name>
    <name type="common">Rat tapeworm</name>
    <dbReference type="NCBI Taxonomy" id="6216"/>
    <lineage>
        <taxon>Eukaryota</taxon>
        <taxon>Metazoa</taxon>
        <taxon>Spiralia</taxon>
        <taxon>Lophotrochozoa</taxon>
        <taxon>Platyhelminthes</taxon>
        <taxon>Cestoda</taxon>
        <taxon>Eucestoda</taxon>
        <taxon>Cyclophyllidea</taxon>
        <taxon>Hymenolepididae</taxon>
        <taxon>Hymenolepis</taxon>
    </lineage>
</organism>
<dbReference type="Pfam" id="PF00028">
    <property type="entry name" value="Cadherin"/>
    <property type="match status" value="3"/>
</dbReference>
<dbReference type="SMART" id="SM00112">
    <property type="entry name" value="CA"/>
    <property type="match status" value="4"/>
</dbReference>
<dbReference type="GO" id="GO:0005509">
    <property type="term" value="F:calcium ion binding"/>
    <property type="evidence" value="ECO:0007669"/>
    <property type="project" value="UniProtKB-UniRule"/>
</dbReference>
<dbReference type="PROSITE" id="PS50268">
    <property type="entry name" value="CADHERIN_2"/>
    <property type="match status" value="4"/>
</dbReference>
<dbReference type="AlphaFoldDB" id="A0A0R3SPI8"/>
<dbReference type="FunFam" id="2.60.40.60:FF:000020">
    <property type="entry name" value="Dachsous cadherin-related 1b"/>
    <property type="match status" value="1"/>
</dbReference>
<feature type="chain" id="PRO_5043131396" evidence="11">
    <location>
        <begin position="25"/>
        <end position="1175"/>
    </location>
</feature>
<evidence type="ECO:0000256" key="2">
    <source>
        <dbReference type="ARBA" id="ARBA00022692"/>
    </source>
</evidence>
<sequence>MPSPGVLQGILLFFVWCFLSLIRADMLPAIVSFSMNEESPVPLVLGNVLASLQARAPFHDDIRDVLIFPSTQPFSEYFQLVQKKRSNQILVSSELQLIKSFDLETVCKKRLSMQQCSQANYGCCCDSHNLFCSIKLQLAVRIEGGIFHTAAQQTPFKVFLIEIKIFDENDQAPVFTPNTFNLKISEGVKHNEKYRLPLAKDGDLGQNSEVFYSLAFVHGRAPNSKKWQSISEENELFSFSTSSQWLSLSINGDLDREEIETYKLLIEAKDRAINPNLQKTGTLTVSVMVTDVNDVSPMFKSQNLTVSVPENSANGTVICTIMAQDYDSGSNGQIQYSISPSYHDLPFKIDSDSGLLTVSGEVDREKIDEYKIIVQANDKGSPPRTSTLPVCIKVIDVNDNPPDILINSVFMDYEHPLPNPVLKISEGVPIGIPVANISVSDPDASKNSRIFCSVLNEGYKMRLTSPSTYSLHLAKQLDYETERRLKVTLSCQDSGEPYSLKSEAVIEINVLNENDNPPVFQEPLVIPPAWLVNNSEITKFSAILSEEDSGKFVEESVKGSTVFLPKSFPLGDAFLHFKVTDVDVEQESSENENSVHFSMNILSERRFQTESGPLPIAYSGKAILFSFSEKTGEVFLTSTPNFDGIICVFKAEIIAQDGKFSSSKKFTFIVGESNHNAPVVRIFNFALVNSLSPHQIFDQEQNGSIKEVPFYIPRQSKSNSVIGQVVGSDSDPGQAGRLTYNLSFPRSNCMGLSINNSTGLLTLLEVHDNFTVDCQLQAALNVLDNGFPKRYTCLLIAFRLFDANQLSPTIRINQSIIPSQINENNETEWYFNASAPKSDEALFQLATLTVPGLIEYTFRAKFCASSADNLNSFQGVSIDENLGFVYIADSSIANPNTTVYITISNTFWPSLPTKIFKVDMTSLANTTIEVRVAEVDHIDCQIQYTVDVEPSVFRRNFRTFCISMFAIVGILCLLMVILMILLRNSKRKLIIAPLTSIFKKKPRNFYAKVHFRPNSVEMDEPVDFNEEYDAYLQTKIPAYEISPKNAKISNVLIKGPQYPTASSIVRVGNGRVSTIALKQLPSMHPPVSEIGGTYYVMENIHQNDLNPKSHSSKESTPVHSQRSPASTRSIKSETNPLPGHANVNIIVHNDFEKNFSAHQMNTLDSTDKPAKEHFN</sequence>
<protein>
    <submittedName>
        <fullName evidence="15">Cadherin domain-containing protein</fullName>
    </submittedName>
</protein>
<evidence type="ECO:0000256" key="11">
    <source>
        <dbReference type="SAM" id="SignalP"/>
    </source>
</evidence>
<comment type="subcellular location">
    <subcellularLocation>
        <location evidence="1">Membrane</location>
        <topology evidence="1">Single-pass membrane protein</topology>
    </subcellularLocation>
</comment>
<keyword evidence="6 10" id="KW-0472">Membrane</keyword>
<name>A0A0R3SPI8_HYMDI</name>
<evidence type="ECO:0000256" key="4">
    <source>
        <dbReference type="ARBA" id="ARBA00022837"/>
    </source>
</evidence>
<dbReference type="WBParaSite" id="HDID_0000688401-mRNA-1">
    <property type="protein sequence ID" value="HDID_0000688401-mRNA-1"/>
    <property type="gene ID" value="HDID_0000688401"/>
</dbReference>
<reference evidence="13 14" key="2">
    <citation type="submission" date="2018-11" db="EMBL/GenBank/DDBJ databases">
        <authorList>
            <consortium name="Pathogen Informatics"/>
        </authorList>
    </citation>
    <scope>NUCLEOTIDE SEQUENCE [LARGE SCALE GENOMIC DNA]</scope>
</reference>
<evidence type="ECO:0000256" key="8">
    <source>
        <dbReference type="PROSITE-ProRule" id="PRU00043"/>
    </source>
</evidence>
<evidence type="ECO:0000256" key="3">
    <source>
        <dbReference type="ARBA" id="ARBA00022737"/>
    </source>
</evidence>
<evidence type="ECO:0000313" key="15">
    <source>
        <dbReference type="WBParaSite" id="HDID_0000688401-mRNA-1"/>
    </source>
</evidence>
<dbReference type="InterPro" id="IPR015919">
    <property type="entry name" value="Cadherin-like_sf"/>
</dbReference>
<keyword evidence="3" id="KW-0677">Repeat</keyword>
<evidence type="ECO:0000313" key="14">
    <source>
        <dbReference type="Proteomes" id="UP000274504"/>
    </source>
</evidence>
<reference evidence="15" key="1">
    <citation type="submission" date="2017-02" db="UniProtKB">
        <authorList>
            <consortium name="WormBaseParasite"/>
        </authorList>
    </citation>
    <scope>IDENTIFICATION</scope>
</reference>
<dbReference type="InterPro" id="IPR002126">
    <property type="entry name" value="Cadherin-like_dom"/>
</dbReference>
<dbReference type="EMBL" id="UYSG01010884">
    <property type="protein sequence ID" value="VDL59200.1"/>
    <property type="molecule type" value="Genomic_DNA"/>
</dbReference>
<feature type="domain" description="Cadherin" evidence="12">
    <location>
        <begin position="176"/>
        <end position="299"/>
    </location>
</feature>
<evidence type="ECO:0000256" key="7">
    <source>
        <dbReference type="ARBA" id="ARBA00023180"/>
    </source>
</evidence>
<evidence type="ECO:0000313" key="13">
    <source>
        <dbReference type="EMBL" id="VDL59200.1"/>
    </source>
</evidence>
<evidence type="ECO:0000256" key="10">
    <source>
        <dbReference type="SAM" id="Phobius"/>
    </source>
</evidence>
<dbReference type="PROSITE" id="PS00232">
    <property type="entry name" value="CADHERIN_1"/>
    <property type="match status" value="1"/>
</dbReference>
<gene>
    <name evidence="13" type="ORF">HDID_LOCUS6882</name>
</gene>
<feature type="compositionally biased region" description="Polar residues" evidence="9">
    <location>
        <begin position="1104"/>
        <end position="1135"/>
    </location>
</feature>
<dbReference type="InterPro" id="IPR050174">
    <property type="entry name" value="Protocadherin/Cadherin-CA"/>
</dbReference>
<dbReference type="GO" id="GO:0005886">
    <property type="term" value="C:plasma membrane"/>
    <property type="evidence" value="ECO:0007669"/>
    <property type="project" value="InterPro"/>
</dbReference>
<dbReference type="Proteomes" id="UP000274504">
    <property type="component" value="Unassembled WGS sequence"/>
</dbReference>
<dbReference type="SUPFAM" id="SSF49313">
    <property type="entry name" value="Cadherin-like"/>
    <property type="match status" value="4"/>
</dbReference>
<keyword evidence="11" id="KW-0732">Signal</keyword>
<dbReference type="CDD" id="cd11304">
    <property type="entry name" value="Cadherin_repeat"/>
    <property type="match status" value="4"/>
</dbReference>
<feature type="domain" description="Cadherin" evidence="12">
    <location>
        <begin position="300"/>
        <end position="404"/>
    </location>
</feature>
<keyword evidence="7" id="KW-0325">Glycoprotein</keyword>
<keyword evidence="5 10" id="KW-1133">Transmembrane helix</keyword>
<keyword evidence="2 10" id="KW-0812">Transmembrane</keyword>
<dbReference type="PANTHER" id="PTHR24028">
    <property type="entry name" value="CADHERIN-87A"/>
    <property type="match status" value="1"/>
</dbReference>
<evidence type="ECO:0000256" key="6">
    <source>
        <dbReference type="ARBA" id="ARBA00023136"/>
    </source>
</evidence>
<dbReference type="PRINTS" id="PR00205">
    <property type="entry name" value="CADHERIN"/>
</dbReference>
<keyword evidence="4 8" id="KW-0106">Calcium</keyword>
<dbReference type="OrthoDB" id="6284287at2759"/>
<dbReference type="STRING" id="6216.A0A0R3SPI8"/>
<evidence type="ECO:0000259" key="12">
    <source>
        <dbReference type="PROSITE" id="PS50268"/>
    </source>
</evidence>
<feature type="transmembrane region" description="Helical" evidence="10">
    <location>
        <begin position="962"/>
        <end position="982"/>
    </location>
</feature>
<feature type="domain" description="Cadherin" evidence="12">
    <location>
        <begin position="704"/>
        <end position="810"/>
    </location>
</feature>
<evidence type="ECO:0000256" key="5">
    <source>
        <dbReference type="ARBA" id="ARBA00022989"/>
    </source>
</evidence>
<proteinExistence type="predicted"/>
<feature type="signal peptide" evidence="11">
    <location>
        <begin position="1"/>
        <end position="24"/>
    </location>
</feature>
<evidence type="ECO:0000256" key="9">
    <source>
        <dbReference type="SAM" id="MobiDB-lite"/>
    </source>
</evidence>
<accession>A0A0R3SPI8</accession>
<feature type="region of interest" description="Disordered" evidence="9">
    <location>
        <begin position="1104"/>
        <end position="1141"/>
    </location>
</feature>